<accession>A0ABT0YBU0</accession>
<dbReference type="RefSeq" id="WP_251803227.1">
    <property type="nucleotide sequence ID" value="NZ_JAMQOL010000060.1"/>
</dbReference>
<dbReference type="PANTHER" id="PTHR20883:SF48">
    <property type="entry name" value="ECTOINE DIOXYGENASE"/>
    <property type="match status" value="1"/>
</dbReference>
<dbReference type="Pfam" id="PF05721">
    <property type="entry name" value="PhyH"/>
    <property type="match status" value="1"/>
</dbReference>
<gene>
    <name evidence="1" type="ORF">LXN57_38875</name>
</gene>
<keyword evidence="1" id="KW-0560">Oxidoreductase</keyword>
<evidence type="ECO:0000313" key="1">
    <source>
        <dbReference type="EMBL" id="MCM4083528.1"/>
    </source>
</evidence>
<sequence>MGANVAAYRKQGFLLLEGLFGSGELSAATAWLDGVESFRGPQVGVTDGGEVQSVYGVHELEPRVLDLVRSEKLRPVLTELLGGSFYLYQSQLHLKPASSSTLDWHQDFRAYHDYDGLPRPDGAIVGIFLDPISEDMAPVRVIPRSHRFGLLEAELATPVPQRGPTGVAAAGDREPKMAYRIPEPAMRTLFQEDSIVPLVGAAGTVFICDMCLVHSSDLNHTGRRRGILYTNVARVGVTPSKLDRPPFVVARDYDEL</sequence>
<dbReference type="Gene3D" id="2.60.120.620">
    <property type="entry name" value="q2cbj1_9rhob like domain"/>
    <property type="match status" value="1"/>
</dbReference>
<dbReference type="PANTHER" id="PTHR20883">
    <property type="entry name" value="PHYTANOYL-COA DIOXYGENASE DOMAIN CONTAINING 1"/>
    <property type="match status" value="1"/>
</dbReference>
<comment type="caution">
    <text evidence="1">The sequence shown here is derived from an EMBL/GenBank/DDBJ whole genome shotgun (WGS) entry which is preliminary data.</text>
</comment>
<name>A0ABT0YBU0_9ACTN</name>
<dbReference type="Proteomes" id="UP001523216">
    <property type="component" value="Unassembled WGS sequence"/>
</dbReference>
<keyword evidence="1" id="KW-0223">Dioxygenase</keyword>
<dbReference type="GO" id="GO:0051213">
    <property type="term" value="F:dioxygenase activity"/>
    <property type="evidence" value="ECO:0007669"/>
    <property type="project" value="UniProtKB-KW"/>
</dbReference>
<reference evidence="1 2" key="1">
    <citation type="submission" date="2022-06" db="EMBL/GenBank/DDBJ databases">
        <title>Actinoplanes abujensis sp. nov., isolated from Nigerian arid soil.</title>
        <authorList>
            <person name="Ding P."/>
        </authorList>
    </citation>
    <scope>NUCLEOTIDE SEQUENCE [LARGE SCALE GENOMIC DNA]</scope>
    <source>
        <strain evidence="2">TRM88002</strain>
    </source>
</reference>
<organism evidence="1 2">
    <name type="scientific">Paractinoplanes hotanensis</name>
    <dbReference type="NCBI Taxonomy" id="2906497"/>
    <lineage>
        <taxon>Bacteria</taxon>
        <taxon>Bacillati</taxon>
        <taxon>Actinomycetota</taxon>
        <taxon>Actinomycetes</taxon>
        <taxon>Micromonosporales</taxon>
        <taxon>Micromonosporaceae</taxon>
        <taxon>Paractinoplanes</taxon>
    </lineage>
</organism>
<dbReference type="EMBL" id="JAMQOL010000060">
    <property type="protein sequence ID" value="MCM4083528.1"/>
    <property type="molecule type" value="Genomic_DNA"/>
</dbReference>
<protein>
    <submittedName>
        <fullName evidence="1">Phytanoyl-CoA dioxygenase family protein</fullName>
    </submittedName>
</protein>
<dbReference type="InterPro" id="IPR008775">
    <property type="entry name" value="Phytyl_CoA_dOase-like"/>
</dbReference>
<evidence type="ECO:0000313" key="2">
    <source>
        <dbReference type="Proteomes" id="UP001523216"/>
    </source>
</evidence>
<dbReference type="SUPFAM" id="SSF51197">
    <property type="entry name" value="Clavaminate synthase-like"/>
    <property type="match status" value="1"/>
</dbReference>
<proteinExistence type="predicted"/>
<keyword evidence="2" id="KW-1185">Reference proteome</keyword>